<protein>
    <submittedName>
        <fullName evidence="2">Uncharacterized protein</fullName>
    </submittedName>
</protein>
<dbReference type="EMBL" id="JAULSR010000003">
    <property type="protein sequence ID" value="KAK0624935.1"/>
    <property type="molecule type" value="Genomic_DNA"/>
</dbReference>
<name>A0AA40C4P6_9PEZI</name>
<organism evidence="2 3">
    <name type="scientific">Bombardia bombarda</name>
    <dbReference type="NCBI Taxonomy" id="252184"/>
    <lineage>
        <taxon>Eukaryota</taxon>
        <taxon>Fungi</taxon>
        <taxon>Dikarya</taxon>
        <taxon>Ascomycota</taxon>
        <taxon>Pezizomycotina</taxon>
        <taxon>Sordariomycetes</taxon>
        <taxon>Sordariomycetidae</taxon>
        <taxon>Sordariales</taxon>
        <taxon>Lasiosphaeriaceae</taxon>
        <taxon>Bombardia</taxon>
    </lineage>
</organism>
<sequence length="316" mass="35876">MASLLRAPFASDKEEHYCAPFASNYHDPYLSDYRAPRLKAVEIASYLMGDFWTGDSRYARAAKVAAKAQQALIVKKQVLGDKYSYEEHQRDSKQLLELTRALVYVTIPGCKIREYDDEYYETAGVEANQGVAWASIMSALSLGRWNRNNVKKTPLNDNRMVAIRVSLYIRPEALRAKYAVKVMDLELNDINERKKLQGEQYGPEPERNLHDSKQYLKLLRMLCDVTCAPVAGSKEDGTRVLEDGCARLPLEDVDAAMVQRETQRLREEIQFFADAAGGSLGLEIPALLWTGDLFYSLILMMAFLNFLDIAIFMLGY</sequence>
<feature type="transmembrane region" description="Helical" evidence="1">
    <location>
        <begin position="293"/>
        <end position="314"/>
    </location>
</feature>
<keyword evidence="3" id="KW-1185">Reference proteome</keyword>
<comment type="caution">
    <text evidence="2">The sequence shown here is derived from an EMBL/GenBank/DDBJ whole genome shotgun (WGS) entry which is preliminary data.</text>
</comment>
<proteinExistence type="predicted"/>
<keyword evidence="1" id="KW-0472">Membrane</keyword>
<dbReference type="AlphaFoldDB" id="A0AA40C4P6"/>
<gene>
    <name evidence="2" type="ORF">B0T17DRAFT_654767</name>
</gene>
<evidence type="ECO:0000313" key="2">
    <source>
        <dbReference type="EMBL" id="KAK0624935.1"/>
    </source>
</evidence>
<dbReference type="Proteomes" id="UP001174934">
    <property type="component" value="Unassembled WGS sequence"/>
</dbReference>
<evidence type="ECO:0000313" key="3">
    <source>
        <dbReference type="Proteomes" id="UP001174934"/>
    </source>
</evidence>
<reference evidence="2" key="1">
    <citation type="submission" date="2023-06" db="EMBL/GenBank/DDBJ databases">
        <title>Genome-scale phylogeny and comparative genomics of the fungal order Sordariales.</title>
        <authorList>
            <consortium name="Lawrence Berkeley National Laboratory"/>
            <person name="Hensen N."/>
            <person name="Bonometti L."/>
            <person name="Westerberg I."/>
            <person name="Brannstrom I.O."/>
            <person name="Guillou S."/>
            <person name="Cros-Aarteil S."/>
            <person name="Calhoun S."/>
            <person name="Haridas S."/>
            <person name="Kuo A."/>
            <person name="Mondo S."/>
            <person name="Pangilinan J."/>
            <person name="Riley R."/>
            <person name="LaButti K."/>
            <person name="Andreopoulos B."/>
            <person name="Lipzen A."/>
            <person name="Chen C."/>
            <person name="Yanf M."/>
            <person name="Daum C."/>
            <person name="Ng V."/>
            <person name="Clum A."/>
            <person name="Steindorff A."/>
            <person name="Ohm R."/>
            <person name="Martin F."/>
            <person name="Silar P."/>
            <person name="Natvig D."/>
            <person name="Lalanne C."/>
            <person name="Gautier V."/>
            <person name="Ament-velasquez S.L."/>
            <person name="Kruys A."/>
            <person name="Hutchinson M.I."/>
            <person name="Powell A.J."/>
            <person name="Barry K."/>
            <person name="Miller A.N."/>
            <person name="Grigoriev I.V."/>
            <person name="Debuchy R."/>
            <person name="Gladieux P."/>
            <person name="Thoren M.H."/>
            <person name="Johannesson H."/>
        </authorList>
    </citation>
    <scope>NUCLEOTIDE SEQUENCE</scope>
    <source>
        <strain evidence="2">SMH3391-2</strain>
    </source>
</reference>
<accession>A0AA40C4P6</accession>
<keyword evidence="1" id="KW-1133">Transmembrane helix</keyword>
<evidence type="ECO:0000256" key="1">
    <source>
        <dbReference type="SAM" id="Phobius"/>
    </source>
</evidence>
<keyword evidence="1" id="KW-0812">Transmembrane</keyword>